<organism evidence="1 2">
    <name type="scientific">Tetrahymena thermophila (strain SB210)</name>
    <dbReference type="NCBI Taxonomy" id="312017"/>
    <lineage>
        <taxon>Eukaryota</taxon>
        <taxon>Sar</taxon>
        <taxon>Alveolata</taxon>
        <taxon>Ciliophora</taxon>
        <taxon>Intramacronucleata</taxon>
        <taxon>Oligohymenophorea</taxon>
        <taxon>Hymenostomatida</taxon>
        <taxon>Tetrahymenina</taxon>
        <taxon>Tetrahymenidae</taxon>
        <taxon>Tetrahymena</taxon>
    </lineage>
</organism>
<evidence type="ECO:0000313" key="1">
    <source>
        <dbReference type="EMBL" id="EAR97105.1"/>
    </source>
</evidence>
<dbReference type="Proteomes" id="UP000009168">
    <property type="component" value="Unassembled WGS sequence"/>
</dbReference>
<dbReference type="RefSeq" id="XP_001017350.1">
    <property type="nucleotide sequence ID" value="XM_001017350.1"/>
</dbReference>
<accession>I7MEK9</accession>
<gene>
    <name evidence="1" type="ORF">TTHERM_00476420</name>
</gene>
<keyword evidence="2" id="KW-1185">Reference proteome</keyword>
<reference evidence="2" key="1">
    <citation type="journal article" date="2006" name="PLoS Biol.">
        <title>Macronuclear genome sequence of the ciliate Tetrahymena thermophila, a model eukaryote.</title>
        <authorList>
            <person name="Eisen J.A."/>
            <person name="Coyne R.S."/>
            <person name="Wu M."/>
            <person name="Wu D."/>
            <person name="Thiagarajan M."/>
            <person name="Wortman J.R."/>
            <person name="Badger J.H."/>
            <person name="Ren Q."/>
            <person name="Amedeo P."/>
            <person name="Jones K.M."/>
            <person name="Tallon L.J."/>
            <person name="Delcher A.L."/>
            <person name="Salzberg S.L."/>
            <person name="Silva J.C."/>
            <person name="Haas B.J."/>
            <person name="Majoros W.H."/>
            <person name="Farzad M."/>
            <person name="Carlton J.M."/>
            <person name="Smith R.K. Jr."/>
            <person name="Garg J."/>
            <person name="Pearlman R.E."/>
            <person name="Karrer K.M."/>
            <person name="Sun L."/>
            <person name="Manning G."/>
            <person name="Elde N.C."/>
            <person name="Turkewitz A.P."/>
            <person name="Asai D.J."/>
            <person name="Wilkes D.E."/>
            <person name="Wang Y."/>
            <person name="Cai H."/>
            <person name="Collins K."/>
            <person name="Stewart B.A."/>
            <person name="Lee S.R."/>
            <person name="Wilamowska K."/>
            <person name="Weinberg Z."/>
            <person name="Ruzzo W.L."/>
            <person name="Wloga D."/>
            <person name="Gaertig J."/>
            <person name="Frankel J."/>
            <person name="Tsao C.-C."/>
            <person name="Gorovsky M.A."/>
            <person name="Keeling P.J."/>
            <person name="Waller R.F."/>
            <person name="Patron N.J."/>
            <person name="Cherry J.M."/>
            <person name="Stover N.A."/>
            <person name="Krieger C.J."/>
            <person name="del Toro C."/>
            <person name="Ryder H.F."/>
            <person name="Williamson S.C."/>
            <person name="Barbeau R.A."/>
            <person name="Hamilton E.P."/>
            <person name="Orias E."/>
        </authorList>
    </citation>
    <scope>NUCLEOTIDE SEQUENCE [LARGE SCALE GENOMIC DNA]</scope>
    <source>
        <strain evidence="2">SB210</strain>
    </source>
</reference>
<dbReference type="KEGG" id="tet:TTHERM_00476420"/>
<sequence>MGEILEGFWIIIQYAESFQILMKLELMIINQGIDLLEIRISLVYSMAQKKSRTYSQQTSKLNFQEIINNWLPRKVFQRCLIKMVWANPNV</sequence>
<protein>
    <submittedName>
        <fullName evidence="1">Uncharacterized protein</fullName>
    </submittedName>
</protein>
<evidence type="ECO:0000313" key="2">
    <source>
        <dbReference type="Proteomes" id="UP000009168"/>
    </source>
</evidence>
<dbReference type="EMBL" id="GG662667">
    <property type="protein sequence ID" value="EAR97105.1"/>
    <property type="molecule type" value="Genomic_DNA"/>
</dbReference>
<dbReference type="GeneID" id="7828095"/>
<proteinExistence type="predicted"/>
<name>I7MEK9_TETTS</name>
<dbReference type="InParanoid" id="I7MEK9"/>
<dbReference type="AlphaFoldDB" id="I7MEK9"/>
<dbReference type="HOGENOM" id="CLU_2445684_0_0_1"/>